<dbReference type="AlphaFoldDB" id="A0A2C5ZMB2"/>
<keyword evidence="2" id="KW-1133">Transmembrane helix</keyword>
<keyword evidence="4" id="KW-1185">Reference proteome</keyword>
<accession>A0A2C5ZMB2</accession>
<proteinExistence type="predicted"/>
<sequence>MAPGPVLLASGSGVCLGLVGVASGKQRRRQKQSRRAICGHDASTASTRAEKEPRGGQRGTPRRGMAETSGRDNAAASTQRTTYPYLSIFVHVGLLLLREGAQGKRQTDTGACRRRQEQVSSMGRMGEENKHSTRLSTNKTVAVDKAPARSVGTGQSLKAQGERGRGRGEGKQEKWQDRASPRRCCD</sequence>
<evidence type="ECO:0000313" key="4">
    <source>
        <dbReference type="Proteomes" id="UP000224854"/>
    </source>
</evidence>
<gene>
    <name evidence="3" type="ORF">CDD82_1289</name>
</gene>
<evidence type="ECO:0000256" key="2">
    <source>
        <dbReference type="SAM" id="Phobius"/>
    </source>
</evidence>
<feature type="region of interest" description="Disordered" evidence="1">
    <location>
        <begin position="101"/>
        <end position="186"/>
    </location>
</feature>
<comment type="caution">
    <text evidence="3">The sequence shown here is derived from an EMBL/GenBank/DDBJ whole genome shotgun (WGS) entry which is preliminary data.</text>
</comment>
<protein>
    <submittedName>
        <fullName evidence="3">Uncharacterized protein</fullName>
    </submittedName>
</protein>
<evidence type="ECO:0000256" key="1">
    <source>
        <dbReference type="SAM" id="MobiDB-lite"/>
    </source>
</evidence>
<feature type="compositionally biased region" description="Basic and acidic residues" evidence="1">
    <location>
        <begin position="160"/>
        <end position="186"/>
    </location>
</feature>
<feature type="region of interest" description="Disordered" evidence="1">
    <location>
        <begin position="23"/>
        <end position="78"/>
    </location>
</feature>
<reference evidence="3 4" key="1">
    <citation type="submission" date="2017-06" db="EMBL/GenBank/DDBJ databases">
        <title>Ant-infecting Ophiocordyceps genomes reveal a high diversity of potential behavioral manipulation genes and a possible major role for enterotoxins.</title>
        <authorList>
            <person name="De Bekker C."/>
            <person name="Evans H.C."/>
            <person name="Brachmann A."/>
            <person name="Hughes D.P."/>
        </authorList>
    </citation>
    <scope>NUCLEOTIDE SEQUENCE [LARGE SCALE GENOMIC DNA]</scope>
    <source>
        <strain evidence="3 4">1348a</strain>
    </source>
</reference>
<feature type="compositionally biased region" description="Basic residues" evidence="1">
    <location>
        <begin position="25"/>
        <end position="34"/>
    </location>
</feature>
<evidence type="ECO:0000313" key="3">
    <source>
        <dbReference type="EMBL" id="PHH81146.1"/>
    </source>
</evidence>
<dbReference type="EMBL" id="NJEU01000138">
    <property type="protein sequence ID" value="PHH81146.1"/>
    <property type="molecule type" value="Genomic_DNA"/>
</dbReference>
<keyword evidence="2" id="KW-0812">Transmembrane</keyword>
<dbReference type="Proteomes" id="UP000224854">
    <property type="component" value="Unassembled WGS sequence"/>
</dbReference>
<organism evidence="3 4">
    <name type="scientific">Ophiocordyceps australis</name>
    <dbReference type="NCBI Taxonomy" id="1399860"/>
    <lineage>
        <taxon>Eukaryota</taxon>
        <taxon>Fungi</taxon>
        <taxon>Dikarya</taxon>
        <taxon>Ascomycota</taxon>
        <taxon>Pezizomycotina</taxon>
        <taxon>Sordariomycetes</taxon>
        <taxon>Hypocreomycetidae</taxon>
        <taxon>Hypocreales</taxon>
        <taxon>Ophiocordycipitaceae</taxon>
        <taxon>Ophiocordyceps</taxon>
    </lineage>
</organism>
<name>A0A2C5ZMB2_9HYPO</name>
<keyword evidence="2" id="KW-0472">Membrane</keyword>
<feature type="transmembrane region" description="Helical" evidence="2">
    <location>
        <begin position="6"/>
        <end position="24"/>
    </location>
</feature>